<reference evidence="5 6" key="1">
    <citation type="submission" date="2020-06" db="EMBL/GenBank/DDBJ databases">
        <authorList>
            <person name="Duchaud E."/>
        </authorList>
    </citation>
    <scope>NUCLEOTIDE SEQUENCE [LARGE SCALE GENOMIC DNA]</scope>
    <source>
        <strain evidence="5">Alteromonas fortis</strain>
    </source>
</reference>
<name>A0A6T9Y482_ALTMA</name>
<dbReference type="AlphaFoldDB" id="A0A6T9Y482"/>
<evidence type="ECO:0000256" key="1">
    <source>
        <dbReference type="ARBA" id="ARBA00022676"/>
    </source>
</evidence>
<dbReference type="EC" id="2.4.1.7" evidence="5"/>
<proteinExistence type="predicted"/>
<feature type="binding site" evidence="3">
    <location>
        <position position="107"/>
    </location>
    <ligand>
        <name>substrate</name>
    </ligand>
</feature>
<dbReference type="RefSeq" id="WP_179983579.1">
    <property type="nucleotide sequence ID" value="NZ_LR812090.1"/>
</dbReference>
<dbReference type="InterPro" id="IPR013780">
    <property type="entry name" value="Glyco_hydro_b"/>
</dbReference>
<dbReference type="Gene3D" id="2.60.40.1180">
    <property type="entry name" value="Golgi alpha-mannosidase II"/>
    <property type="match status" value="1"/>
</dbReference>
<feature type="domain" description="Glycosyl hydrolase family 13 catalytic" evidence="4">
    <location>
        <begin position="82"/>
        <end position="491"/>
    </location>
</feature>
<dbReference type="PANTHER" id="PTHR38784">
    <property type="entry name" value="SUCROSE PHOSPHORYLASE"/>
    <property type="match status" value="1"/>
</dbReference>
<dbReference type="Pfam" id="PF00128">
    <property type="entry name" value="Alpha-amylase"/>
    <property type="match status" value="1"/>
</dbReference>
<dbReference type="InterPro" id="IPR006047">
    <property type="entry name" value="GH13_cat_dom"/>
</dbReference>
<dbReference type="SMART" id="SM00642">
    <property type="entry name" value="Aamy"/>
    <property type="match status" value="1"/>
</dbReference>
<gene>
    <name evidence="5" type="ORF">ALFOR1_31128</name>
</gene>
<dbReference type="InterPro" id="IPR033746">
    <property type="entry name" value="GGa_phosphorylase"/>
</dbReference>
<keyword evidence="2 5" id="KW-0808">Transferase</keyword>
<protein>
    <submittedName>
        <fullName evidence="5">Sucrose phosphorylase, family GH13_18</fullName>
        <ecNumber evidence="5">2.4.1.7</ecNumber>
    </submittedName>
</protein>
<feature type="binding site" evidence="3">
    <location>
        <begin position="238"/>
        <end position="240"/>
    </location>
    <ligand>
        <name>substrate</name>
    </ligand>
</feature>
<keyword evidence="1 5" id="KW-0328">Glycosyltransferase</keyword>
<dbReference type="InterPro" id="IPR045857">
    <property type="entry name" value="O16G_dom_2"/>
</dbReference>
<dbReference type="GO" id="GO:0005975">
    <property type="term" value="P:carbohydrate metabolic process"/>
    <property type="evidence" value="ECO:0007669"/>
    <property type="project" value="InterPro"/>
</dbReference>
<dbReference type="Gene3D" id="3.20.20.80">
    <property type="entry name" value="Glycosidases"/>
    <property type="match status" value="1"/>
</dbReference>
<dbReference type="GO" id="GO:0009018">
    <property type="term" value="F:sucrose phosphorylase activity"/>
    <property type="evidence" value="ECO:0007669"/>
    <property type="project" value="UniProtKB-EC"/>
</dbReference>
<evidence type="ECO:0000256" key="2">
    <source>
        <dbReference type="ARBA" id="ARBA00022679"/>
    </source>
</evidence>
<dbReference type="PANTHER" id="PTHR38784:SF1">
    <property type="entry name" value="SUCROSE PHOSPHORYLASE"/>
    <property type="match status" value="1"/>
</dbReference>
<dbReference type="PIRSF" id="PIRSF003059">
    <property type="entry name" value="Sucrose_phosphorylase"/>
    <property type="match status" value="1"/>
</dbReference>
<dbReference type="EMBL" id="LR812090">
    <property type="protein sequence ID" value="CAB9494173.1"/>
    <property type="molecule type" value="Genomic_DNA"/>
</dbReference>
<evidence type="ECO:0000313" key="5">
    <source>
        <dbReference type="EMBL" id="CAB9494173.1"/>
    </source>
</evidence>
<evidence type="ECO:0000313" key="6">
    <source>
        <dbReference type="Proteomes" id="UP000509458"/>
    </source>
</evidence>
<evidence type="ECO:0000259" key="4">
    <source>
        <dbReference type="SMART" id="SM00642"/>
    </source>
</evidence>
<feature type="binding site" evidence="3">
    <location>
        <position position="454"/>
    </location>
    <ligand>
        <name>substrate</name>
    </ligand>
</feature>
<dbReference type="InterPro" id="IPR016377">
    <property type="entry name" value="Sucrose_GGa_phosphorylase-rel"/>
</dbReference>
<dbReference type="Proteomes" id="UP000509458">
    <property type="component" value="Chromosome"/>
</dbReference>
<accession>A0A6T9Y482</accession>
<organism evidence="5 6">
    <name type="scientific">Alteromonas macleodii</name>
    <name type="common">Pseudoalteromonas macleodii</name>
    <dbReference type="NCBI Taxonomy" id="28108"/>
    <lineage>
        <taxon>Bacteria</taxon>
        <taxon>Pseudomonadati</taxon>
        <taxon>Pseudomonadota</taxon>
        <taxon>Gammaproteobacteria</taxon>
        <taxon>Alteromonadales</taxon>
        <taxon>Alteromonadaceae</taxon>
        <taxon>Alteromonas/Salinimonas group</taxon>
        <taxon>Alteromonas</taxon>
    </lineage>
</organism>
<dbReference type="CDD" id="cd11356">
    <property type="entry name" value="AmyAc_Sucrose_phosphorylase-like_1"/>
    <property type="match status" value="1"/>
</dbReference>
<dbReference type="InterPro" id="IPR017853">
    <property type="entry name" value="GH"/>
</dbReference>
<feature type="binding site" evidence="3">
    <location>
        <begin position="347"/>
        <end position="348"/>
    </location>
    <ligand>
        <name>substrate</name>
    </ligand>
</feature>
<sequence>MAWEHLHDKVKHHLESIYADVALDVSYETLATELMNTIGIQQQTDIASPKSHHNYWDEDDIIMITYGDSVIDDDERPLVTLNKFLHRYCRNTVNNVHILPFFPYSSDDGFSVIDYSTVNESLGSWDDIEAIAADYGLMTDLVINHCSARSVWFDNFIKGEGPGSDFFFTADPSDDLSMVTRPRVSPLLRETETANGTKHVWCTFSHDQVDFDFRNPKVLLAFIDIIKLYIDKGAKIFRLDAVAFLWKIVGTNCINLFQTHEVIRLIRTLIEHVDPSIIIITETNIPNRENLTYFGNANEAHAIYNFSLPPLLVNTLVTGDCSYLKSWMMSMPPAQNGTAYFNFIASHDGIGLRPAEGLLSEEEISDLVHAMQHFGGKVSWRASEHGQQKPYEINITLFDALQGTIKGPDKYQVDRFICAHAIMLGMEGIPGIYIHSLLGTSNDYEKVANTGQNRSINRKRWDFSELEALLDSPFSQHHKVLTRISQLIRIRKAQPAFHPNATQFTLQLNNQLFGYWRQSLDRKQSIFCISNISDEEQTILLSDINLIGTDNWIDLITRDEIALSSGFLQMKPYQVLWISNQDFE</sequence>
<feature type="binding site" evidence="3">
    <location>
        <position position="145"/>
    </location>
    <ligand>
        <name>substrate</name>
    </ligand>
</feature>
<dbReference type="SUPFAM" id="SSF51445">
    <property type="entry name" value="(Trans)glycosidases"/>
    <property type="match status" value="1"/>
</dbReference>
<dbReference type="Gene3D" id="3.90.400.10">
    <property type="entry name" value="Oligo-1,6-glucosidase, Domain 2"/>
    <property type="match status" value="1"/>
</dbReference>
<evidence type="ECO:0000256" key="3">
    <source>
        <dbReference type="PIRSR" id="PIRSR003059-2"/>
    </source>
</evidence>